<dbReference type="GO" id="GO:0046656">
    <property type="term" value="P:folic acid biosynthetic process"/>
    <property type="evidence" value="ECO:0007669"/>
    <property type="project" value="UniProtKB-KW"/>
</dbReference>
<dbReference type="InterPro" id="IPR006157">
    <property type="entry name" value="FolB_dom"/>
</dbReference>
<evidence type="ECO:0000259" key="8">
    <source>
        <dbReference type="SMART" id="SM00905"/>
    </source>
</evidence>
<keyword evidence="5" id="KW-0289">Folate biosynthesis</keyword>
<dbReference type="InterPro" id="IPR043133">
    <property type="entry name" value="GTP-CH-I_C/QueF"/>
</dbReference>
<dbReference type="NCBIfam" id="TIGR00526">
    <property type="entry name" value="folB_dom"/>
    <property type="match status" value="1"/>
</dbReference>
<dbReference type="GO" id="GO:0004150">
    <property type="term" value="F:dihydroneopterin aldolase activity"/>
    <property type="evidence" value="ECO:0007669"/>
    <property type="project" value="UniProtKB-EC"/>
</dbReference>
<comment type="pathway">
    <text evidence="2">Cofactor biosynthesis; tetrahydrofolate biosynthesis; 2-amino-4-hydroxy-6-hydroxymethyl-7,8-dihydropteridine diphosphate from 7,8-dihydroneopterin triphosphate: step 3/4.</text>
</comment>
<feature type="domain" description="Dihydroneopterin aldolase/epimerase" evidence="8">
    <location>
        <begin position="25"/>
        <end position="135"/>
    </location>
</feature>
<sequence>MPNIASLRTDAGPLNAASGIPLDIIYIEGFTGETVIGIHDDELHRTQPVRIDIAAGVAHALACDTDRIHDTIDYSVVRSVLVDLLREHRFQLLEALAERVAQILLVDFGARWVRVGVAKPRKFDDVEAVGVVIERSRAADRPQPAAARGDGSVLSLIGAGLVPGRPR</sequence>
<evidence type="ECO:0000256" key="7">
    <source>
        <dbReference type="ARBA" id="ARBA00032903"/>
    </source>
</evidence>
<evidence type="ECO:0000313" key="9">
    <source>
        <dbReference type="Proteomes" id="UP000675920"/>
    </source>
</evidence>
<dbReference type="SUPFAM" id="SSF55620">
    <property type="entry name" value="Tetrahydrobiopterin biosynthesis enzymes-like"/>
    <property type="match status" value="1"/>
</dbReference>
<organism evidence="9 10">
    <name type="scientific">Derxia gummosa DSM 723</name>
    <dbReference type="NCBI Taxonomy" id="1121388"/>
    <lineage>
        <taxon>Bacteria</taxon>
        <taxon>Pseudomonadati</taxon>
        <taxon>Pseudomonadota</taxon>
        <taxon>Betaproteobacteria</taxon>
        <taxon>Burkholderiales</taxon>
        <taxon>Alcaligenaceae</taxon>
        <taxon>Derxia</taxon>
    </lineage>
</organism>
<dbReference type="EC" id="4.1.2.25" evidence="4"/>
<evidence type="ECO:0000256" key="5">
    <source>
        <dbReference type="ARBA" id="ARBA00022909"/>
    </source>
</evidence>
<evidence type="ECO:0000256" key="6">
    <source>
        <dbReference type="ARBA" id="ARBA00023239"/>
    </source>
</evidence>
<keyword evidence="6" id="KW-0456">Lyase</keyword>
<accession>A0A8B6XB47</accession>
<dbReference type="AlphaFoldDB" id="A0A8B6XB47"/>
<comment type="similarity">
    <text evidence="3">Belongs to the DHNA family.</text>
</comment>
<comment type="catalytic activity">
    <reaction evidence="1">
        <text>7,8-dihydroneopterin = 6-hydroxymethyl-7,8-dihydropterin + glycolaldehyde</text>
        <dbReference type="Rhea" id="RHEA:10540"/>
        <dbReference type="ChEBI" id="CHEBI:17001"/>
        <dbReference type="ChEBI" id="CHEBI:17071"/>
        <dbReference type="ChEBI" id="CHEBI:44841"/>
        <dbReference type="EC" id="4.1.2.25"/>
    </reaction>
</comment>
<dbReference type="Proteomes" id="UP000675920">
    <property type="component" value="Unplaced"/>
</dbReference>
<evidence type="ECO:0000256" key="3">
    <source>
        <dbReference type="ARBA" id="ARBA00005708"/>
    </source>
</evidence>
<name>A0A8B6XB47_9BURK</name>
<reference evidence="10" key="2">
    <citation type="submission" date="2025-08" db="UniProtKB">
        <authorList>
            <consortium name="RefSeq"/>
        </authorList>
    </citation>
    <scope>IDENTIFICATION</scope>
</reference>
<evidence type="ECO:0000313" key="10">
    <source>
        <dbReference type="RefSeq" id="WP_084544899.1"/>
    </source>
</evidence>
<dbReference type="Gene3D" id="3.30.1130.10">
    <property type="match status" value="1"/>
</dbReference>
<dbReference type="Pfam" id="PF02152">
    <property type="entry name" value="FolB"/>
    <property type="match status" value="1"/>
</dbReference>
<evidence type="ECO:0000256" key="4">
    <source>
        <dbReference type="ARBA" id="ARBA00013043"/>
    </source>
</evidence>
<dbReference type="PANTHER" id="PTHR42844:SF1">
    <property type="entry name" value="DIHYDRONEOPTERIN ALDOLASE 1-RELATED"/>
    <property type="match status" value="1"/>
</dbReference>
<dbReference type="SMART" id="SM00905">
    <property type="entry name" value="FolB"/>
    <property type="match status" value="1"/>
</dbReference>
<evidence type="ECO:0000256" key="1">
    <source>
        <dbReference type="ARBA" id="ARBA00001353"/>
    </source>
</evidence>
<evidence type="ECO:0000256" key="2">
    <source>
        <dbReference type="ARBA" id="ARBA00005013"/>
    </source>
</evidence>
<keyword evidence="9" id="KW-1185">Reference proteome</keyword>
<dbReference type="PANTHER" id="PTHR42844">
    <property type="entry name" value="DIHYDRONEOPTERIN ALDOLASE 1-RELATED"/>
    <property type="match status" value="1"/>
</dbReference>
<reference evidence="10" key="1">
    <citation type="journal article" date="2002" name="J. Biol. Chem.">
        <title>Biosynthesis of tetrahydrofolate. Stereochemistry of dihydroneopterin aldolase.</title>
        <authorList>
            <person name="Illarionova V."/>
            <person name="Eisenreich W."/>
            <person name="Fischer M."/>
            <person name="Haussmann C."/>
            <person name="Romisch W."/>
            <person name="Richter G."/>
            <person name="Bacher A."/>
        </authorList>
    </citation>
    <scope>NUCLEOTIDE SEQUENCE</scope>
</reference>
<dbReference type="RefSeq" id="WP_084544899.1">
    <property type="nucleotide sequence ID" value="NZ_AXWS01000008.1"/>
</dbReference>
<dbReference type="OrthoDB" id="9810587at2"/>
<proteinExistence type="inferred from homology"/>
<dbReference type="GO" id="GO:0005737">
    <property type="term" value="C:cytoplasm"/>
    <property type="evidence" value="ECO:0007669"/>
    <property type="project" value="TreeGrafter"/>
</dbReference>
<dbReference type="InterPro" id="IPR006156">
    <property type="entry name" value="Dihydroneopterin_aldolase"/>
</dbReference>
<protein>
    <recommendedName>
        <fullName evidence="4">dihydroneopterin aldolase</fullName>
        <ecNumber evidence="4">4.1.2.25</ecNumber>
    </recommendedName>
    <alternativeName>
        <fullName evidence="7">7,8-dihydroneopterin aldolase</fullName>
    </alternativeName>
</protein>